<accession>A0ABW1IQU0</accession>
<reference evidence="2" key="1">
    <citation type="journal article" date="2019" name="Int. J. Syst. Evol. Microbiol.">
        <title>The Global Catalogue of Microorganisms (GCM) 10K type strain sequencing project: providing services to taxonomists for standard genome sequencing and annotation.</title>
        <authorList>
            <consortium name="The Broad Institute Genomics Platform"/>
            <consortium name="The Broad Institute Genome Sequencing Center for Infectious Disease"/>
            <person name="Wu L."/>
            <person name="Ma J."/>
        </authorList>
    </citation>
    <scope>NUCLEOTIDE SEQUENCE [LARGE SCALE GENOMIC DNA]</scope>
    <source>
        <strain evidence="2">CCM 8749</strain>
    </source>
</reference>
<dbReference type="Gene3D" id="3.40.50.300">
    <property type="entry name" value="P-loop containing nucleotide triphosphate hydrolases"/>
    <property type="match status" value="1"/>
</dbReference>
<dbReference type="RefSeq" id="WP_379894566.1">
    <property type="nucleotide sequence ID" value="NZ_CBCSCT010000049.1"/>
</dbReference>
<evidence type="ECO:0000313" key="2">
    <source>
        <dbReference type="Proteomes" id="UP001596250"/>
    </source>
</evidence>
<dbReference type="InterPro" id="IPR027417">
    <property type="entry name" value="P-loop_NTPase"/>
</dbReference>
<dbReference type="Proteomes" id="UP001596250">
    <property type="component" value="Unassembled WGS sequence"/>
</dbReference>
<keyword evidence="2" id="KW-1185">Reference proteome</keyword>
<name>A0ABW1IQU0_9BACL</name>
<gene>
    <name evidence="1" type="ORF">ACFPXP_12480</name>
</gene>
<sequence>MIIWINGALGASKTQTSFELHRRIPQSYVFDPENAGYYIRKNVPPQAARIDFQDFPVWRETVYGMLKHINAEYNGMIIVPMTIVNPDYFDQIIGRLRHEGIMVRHFALCASKEVLLKRLRSRGDGRSSWAAHQMDRCIQGLSNPIFHKHLYTDSMTIEDTVESIAADLKIQLTADNRGTVKKAWDRFRIKLDHIRFFN</sequence>
<dbReference type="EMBL" id="JBHSQV010000155">
    <property type="protein sequence ID" value="MFC5987223.1"/>
    <property type="molecule type" value="Genomic_DNA"/>
</dbReference>
<evidence type="ECO:0000313" key="1">
    <source>
        <dbReference type="EMBL" id="MFC5987223.1"/>
    </source>
</evidence>
<comment type="caution">
    <text evidence="1">The sequence shown here is derived from an EMBL/GenBank/DDBJ whole genome shotgun (WGS) entry which is preliminary data.</text>
</comment>
<dbReference type="Pfam" id="PF13671">
    <property type="entry name" value="AAA_33"/>
    <property type="match status" value="1"/>
</dbReference>
<proteinExistence type="predicted"/>
<organism evidence="1 2">
    <name type="scientific">Marinicrinis lubricantis</name>
    <dbReference type="NCBI Taxonomy" id="2086470"/>
    <lineage>
        <taxon>Bacteria</taxon>
        <taxon>Bacillati</taxon>
        <taxon>Bacillota</taxon>
        <taxon>Bacilli</taxon>
        <taxon>Bacillales</taxon>
        <taxon>Paenibacillaceae</taxon>
    </lineage>
</organism>
<dbReference type="SUPFAM" id="SSF52540">
    <property type="entry name" value="P-loop containing nucleoside triphosphate hydrolases"/>
    <property type="match status" value="1"/>
</dbReference>
<protein>
    <submittedName>
        <fullName evidence="1">AAA family ATPase</fullName>
    </submittedName>
</protein>